<dbReference type="AlphaFoldDB" id="A0A4Q2DEW0"/>
<dbReference type="PANTHER" id="PTHR10039:SF14">
    <property type="entry name" value="NACHT DOMAIN-CONTAINING PROTEIN"/>
    <property type="match status" value="1"/>
</dbReference>
<evidence type="ECO:0000256" key="1">
    <source>
        <dbReference type="ARBA" id="ARBA00022737"/>
    </source>
</evidence>
<dbReference type="InterPro" id="IPR027417">
    <property type="entry name" value="P-loop_NTPase"/>
</dbReference>
<keyword evidence="5" id="KW-1185">Reference proteome</keyword>
<organism evidence="4 5">
    <name type="scientific">Candolleomyces aberdarensis</name>
    <dbReference type="NCBI Taxonomy" id="2316362"/>
    <lineage>
        <taxon>Eukaryota</taxon>
        <taxon>Fungi</taxon>
        <taxon>Dikarya</taxon>
        <taxon>Basidiomycota</taxon>
        <taxon>Agaricomycotina</taxon>
        <taxon>Agaricomycetes</taxon>
        <taxon>Agaricomycetidae</taxon>
        <taxon>Agaricales</taxon>
        <taxon>Agaricineae</taxon>
        <taxon>Psathyrellaceae</taxon>
        <taxon>Candolleomyces</taxon>
    </lineage>
</organism>
<proteinExistence type="predicted"/>
<name>A0A4Q2DEW0_9AGAR</name>
<dbReference type="SUPFAM" id="SSF52540">
    <property type="entry name" value="P-loop containing nucleoside triphosphate hydrolases"/>
    <property type="match status" value="1"/>
</dbReference>
<dbReference type="PANTHER" id="PTHR10039">
    <property type="entry name" value="AMELOGENIN"/>
    <property type="match status" value="1"/>
</dbReference>
<sequence>MRTRNTRRKRRYPRPYPDPWGSRRGGRQVHDVWITNERAESGAEQMVEPMLPAPVEPTLPAPPIGQLPLTNPNTVDPSPSQSFFEGAQHFRMRDFQYFNANHVTVNPPPVFEPFHGWMLLIENISPNALHNSYARYDAPKCDEGTRVEAIGELMDWIEDRDGPQRLLCMTGAAGSGKSSLQQTIAERCAESGILGSAYCFSSTDPTRNTTSTFVPTIAFQLGSRNPDLKQAISTVVREDPVIFKKSLQTQMNGLLVRPLKRLQKYTGLDLATFPYAVLIDSLDECEGEDRQIELFTAIRDCLLTSDLPFRIFIASRPEWAIRTALEPGGPLHGVAYHILLSDQYDATGDMCRYLQRRFEQLSVRAGNPHWFTKRDIETLVESGSGQFIYAATVYRYISARRASPAERLKIVLTWTSHEGQKALADAAYLLPIFWTTESASIDDEIINFSQNGGWQKIDSVHVQYKAHYSSLSNKFGPLTKGLKKRNPAVVAVMSTFFNKWSREYEQKKKFLQSQQDFEERRLVISRRVAMV</sequence>
<dbReference type="STRING" id="2316362.A0A4Q2DEW0"/>
<dbReference type="OrthoDB" id="2926278at2759"/>
<evidence type="ECO:0000313" key="5">
    <source>
        <dbReference type="Proteomes" id="UP000290288"/>
    </source>
</evidence>
<accession>A0A4Q2DEW0</accession>
<feature type="compositionally biased region" description="Basic residues" evidence="2">
    <location>
        <begin position="1"/>
        <end position="13"/>
    </location>
</feature>
<feature type="domain" description="Nephrocystin 3-like N-terminal" evidence="3">
    <location>
        <begin position="154"/>
        <end position="316"/>
    </location>
</feature>
<evidence type="ECO:0000256" key="2">
    <source>
        <dbReference type="SAM" id="MobiDB-lite"/>
    </source>
</evidence>
<dbReference type="InterPro" id="IPR056884">
    <property type="entry name" value="NPHP3-like_N"/>
</dbReference>
<comment type="caution">
    <text evidence="4">The sequence shown here is derived from an EMBL/GenBank/DDBJ whole genome shotgun (WGS) entry which is preliminary data.</text>
</comment>
<keyword evidence="1" id="KW-0677">Repeat</keyword>
<gene>
    <name evidence="4" type="ORF">EST38_g8350</name>
</gene>
<dbReference type="Proteomes" id="UP000290288">
    <property type="component" value="Unassembled WGS sequence"/>
</dbReference>
<reference evidence="4 5" key="1">
    <citation type="submission" date="2019-01" db="EMBL/GenBank/DDBJ databases">
        <title>Draft genome sequence of Psathyrella aberdarensis IHI B618.</title>
        <authorList>
            <person name="Buettner E."/>
            <person name="Kellner H."/>
        </authorList>
    </citation>
    <scope>NUCLEOTIDE SEQUENCE [LARGE SCALE GENOMIC DNA]</scope>
    <source>
        <strain evidence="4 5">IHI B618</strain>
    </source>
</reference>
<dbReference type="Pfam" id="PF24883">
    <property type="entry name" value="NPHP3_N"/>
    <property type="match status" value="1"/>
</dbReference>
<dbReference type="EMBL" id="SDEE01000335">
    <property type="protein sequence ID" value="RXW17511.1"/>
    <property type="molecule type" value="Genomic_DNA"/>
</dbReference>
<evidence type="ECO:0000313" key="4">
    <source>
        <dbReference type="EMBL" id="RXW17511.1"/>
    </source>
</evidence>
<feature type="region of interest" description="Disordered" evidence="2">
    <location>
        <begin position="1"/>
        <end position="28"/>
    </location>
</feature>
<protein>
    <recommendedName>
        <fullName evidence="3">Nephrocystin 3-like N-terminal domain-containing protein</fullName>
    </recommendedName>
</protein>
<evidence type="ECO:0000259" key="3">
    <source>
        <dbReference type="Pfam" id="PF24883"/>
    </source>
</evidence>